<evidence type="ECO:0000256" key="1">
    <source>
        <dbReference type="SAM" id="MobiDB-lite"/>
    </source>
</evidence>
<evidence type="ECO:0000313" key="2">
    <source>
        <dbReference type="EMBL" id="TNN64389.1"/>
    </source>
</evidence>
<evidence type="ECO:0000313" key="3">
    <source>
        <dbReference type="Proteomes" id="UP000314294"/>
    </source>
</evidence>
<gene>
    <name evidence="2" type="ORF">EYF80_025339</name>
</gene>
<dbReference type="Proteomes" id="UP000314294">
    <property type="component" value="Unassembled WGS sequence"/>
</dbReference>
<feature type="region of interest" description="Disordered" evidence="1">
    <location>
        <begin position="26"/>
        <end position="76"/>
    </location>
</feature>
<keyword evidence="3" id="KW-1185">Reference proteome</keyword>
<reference evidence="2 3" key="1">
    <citation type="submission" date="2019-03" db="EMBL/GenBank/DDBJ databases">
        <title>First draft genome of Liparis tanakae, snailfish: a comprehensive survey of snailfish specific genes.</title>
        <authorList>
            <person name="Kim W."/>
            <person name="Song I."/>
            <person name="Jeong J.-H."/>
            <person name="Kim D."/>
            <person name="Kim S."/>
            <person name="Ryu S."/>
            <person name="Song J.Y."/>
            <person name="Lee S.K."/>
        </authorList>
    </citation>
    <scope>NUCLEOTIDE SEQUENCE [LARGE SCALE GENOMIC DNA]</scope>
    <source>
        <tissue evidence="2">Muscle</tissue>
    </source>
</reference>
<organism evidence="2 3">
    <name type="scientific">Liparis tanakae</name>
    <name type="common">Tanaka's snailfish</name>
    <dbReference type="NCBI Taxonomy" id="230148"/>
    <lineage>
        <taxon>Eukaryota</taxon>
        <taxon>Metazoa</taxon>
        <taxon>Chordata</taxon>
        <taxon>Craniata</taxon>
        <taxon>Vertebrata</taxon>
        <taxon>Euteleostomi</taxon>
        <taxon>Actinopterygii</taxon>
        <taxon>Neopterygii</taxon>
        <taxon>Teleostei</taxon>
        <taxon>Neoteleostei</taxon>
        <taxon>Acanthomorphata</taxon>
        <taxon>Eupercaria</taxon>
        <taxon>Perciformes</taxon>
        <taxon>Cottioidei</taxon>
        <taxon>Cottales</taxon>
        <taxon>Liparidae</taxon>
        <taxon>Liparis</taxon>
    </lineage>
</organism>
<dbReference type="AlphaFoldDB" id="A0A4Z2HEX9"/>
<comment type="caution">
    <text evidence="2">The sequence shown here is derived from an EMBL/GenBank/DDBJ whole genome shotgun (WGS) entry which is preliminary data.</text>
</comment>
<sequence length="76" mass="7821">MRKVSSRCSADALKLEVTVGWIHGSVQNVPSPSSGVPSLCYGPETRVGPERDEARPPAVGPALRGRSGGAYTGGAE</sequence>
<feature type="compositionally biased region" description="Gly residues" evidence="1">
    <location>
        <begin position="66"/>
        <end position="76"/>
    </location>
</feature>
<feature type="compositionally biased region" description="Polar residues" evidence="1">
    <location>
        <begin position="26"/>
        <end position="36"/>
    </location>
</feature>
<dbReference type="EMBL" id="SRLO01000253">
    <property type="protein sequence ID" value="TNN64389.1"/>
    <property type="molecule type" value="Genomic_DNA"/>
</dbReference>
<name>A0A4Z2HEX9_9TELE</name>
<protein>
    <submittedName>
        <fullName evidence="2">Uncharacterized protein</fullName>
    </submittedName>
</protein>
<accession>A0A4Z2HEX9</accession>
<proteinExistence type="predicted"/>